<sequence length="221" mass="24040">MDIGEIYSDAIQYPSSDWKKVIILGLLSIISFLIVPIFLAMGYIFRALKASIAGSEELPEFDEWGDMLVDGLKVFVVQFVYFLIPAIIMFIGIGGSIFAMTPTGDPTAFFALFGVTTLIAAIAGIILGLVATIALANMAYYDSDLGAAFRFSEILEIISQIGWVDYILWYIVLVVVGAVGGFIASILNFIPILGTIVAVVVVYPYLSLVYSRALALIYAFE</sequence>
<reference evidence="2" key="1">
    <citation type="submission" date="2020-07" db="EMBL/GenBank/DDBJ databases">
        <title>Methanobacterium. sp. MethCan genome.</title>
        <authorList>
            <person name="Postec A."/>
            <person name="Quemeneur M."/>
        </authorList>
    </citation>
    <scope>NUCLEOTIDE SEQUENCE</scope>
    <source>
        <strain evidence="2">MethCAN</strain>
    </source>
</reference>
<feature type="transmembrane region" description="Helical" evidence="1">
    <location>
        <begin position="75"/>
        <end position="98"/>
    </location>
</feature>
<dbReference type="OrthoDB" id="107590at2157"/>
<dbReference type="EMBL" id="CP058560">
    <property type="protein sequence ID" value="QUH23187.1"/>
    <property type="molecule type" value="Genomic_DNA"/>
</dbReference>
<organism evidence="2 3">
    <name type="scientific">Methanobacterium alkalithermotolerans</name>
    <dbReference type="NCBI Taxonomy" id="2731220"/>
    <lineage>
        <taxon>Archaea</taxon>
        <taxon>Methanobacteriati</taxon>
        <taxon>Methanobacteriota</taxon>
        <taxon>Methanomada group</taxon>
        <taxon>Methanobacteria</taxon>
        <taxon>Methanobacteriales</taxon>
        <taxon>Methanobacteriaceae</taxon>
        <taxon>Methanobacterium</taxon>
    </lineage>
</organism>
<feature type="transmembrane region" description="Helical" evidence="1">
    <location>
        <begin position="110"/>
        <end position="136"/>
    </location>
</feature>
<gene>
    <name evidence="2" type="ORF">HYG87_05080</name>
</gene>
<keyword evidence="1" id="KW-1133">Transmembrane helix</keyword>
<evidence type="ECO:0000313" key="2">
    <source>
        <dbReference type="EMBL" id="QUH23187.1"/>
    </source>
</evidence>
<feature type="transmembrane region" description="Helical" evidence="1">
    <location>
        <begin position="197"/>
        <end position="220"/>
    </location>
</feature>
<proteinExistence type="predicted"/>
<feature type="transmembrane region" description="Helical" evidence="1">
    <location>
        <begin position="21"/>
        <end position="45"/>
    </location>
</feature>
<name>A0A8T8K5B3_9EURY</name>
<keyword evidence="1" id="KW-0472">Membrane</keyword>
<dbReference type="InterPro" id="IPR025098">
    <property type="entry name" value="DUF4013"/>
</dbReference>
<dbReference type="AlphaFoldDB" id="A0A8T8K5B3"/>
<keyword evidence="1" id="KW-0812">Transmembrane</keyword>
<keyword evidence="3" id="KW-1185">Reference proteome</keyword>
<accession>A0A8T8K5B3</accession>
<protein>
    <submittedName>
        <fullName evidence="2">DUF4013 domain-containing protein</fullName>
    </submittedName>
</protein>
<feature type="transmembrane region" description="Helical" evidence="1">
    <location>
        <begin position="167"/>
        <end position="190"/>
    </location>
</feature>
<dbReference type="KEGG" id="meme:HYG87_05080"/>
<dbReference type="Proteomes" id="UP000681041">
    <property type="component" value="Chromosome"/>
</dbReference>
<dbReference type="Pfam" id="PF13197">
    <property type="entry name" value="DUF4013"/>
    <property type="match status" value="1"/>
</dbReference>
<evidence type="ECO:0000313" key="3">
    <source>
        <dbReference type="Proteomes" id="UP000681041"/>
    </source>
</evidence>
<evidence type="ECO:0000256" key="1">
    <source>
        <dbReference type="SAM" id="Phobius"/>
    </source>
</evidence>